<protein>
    <submittedName>
        <fullName evidence="7">PRP39 factor</fullName>
    </submittedName>
</protein>
<comment type="subcellular location">
    <subcellularLocation>
        <location evidence="1">Nucleus</location>
    </subcellularLocation>
</comment>
<keyword evidence="3" id="KW-0677">Repeat</keyword>
<dbReference type="SUPFAM" id="SSF48452">
    <property type="entry name" value="TPR-like"/>
    <property type="match status" value="1"/>
</dbReference>
<dbReference type="InterPro" id="IPR003107">
    <property type="entry name" value="HAT"/>
</dbReference>
<dbReference type="SMART" id="SM00386">
    <property type="entry name" value="HAT"/>
    <property type="match status" value="2"/>
</dbReference>
<feature type="non-terminal residue" evidence="7">
    <location>
        <position position="1"/>
    </location>
</feature>
<evidence type="ECO:0000256" key="6">
    <source>
        <dbReference type="ARBA" id="ARBA00038019"/>
    </source>
</evidence>
<dbReference type="EMBL" id="JAAWVO010045334">
    <property type="protein sequence ID" value="MBN3319539.1"/>
    <property type="molecule type" value="Genomic_DNA"/>
</dbReference>
<keyword evidence="4" id="KW-0508">mRNA splicing</keyword>
<keyword evidence="5" id="KW-0539">Nucleus</keyword>
<evidence type="ECO:0000256" key="3">
    <source>
        <dbReference type="ARBA" id="ARBA00022737"/>
    </source>
</evidence>
<gene>
    <name evidence="7" type="primary">Prpf39_0</name>
    <name evidence="7" type="ORF">GTO95_0000108</name>
</gene>
<evidence type="ECO:0000256" key="4">
    <source>
        <dbReference type="ARBA" id="ARBA00023187"/>
    </source>
</evidence>
<dbReference type="GO" id="GO:0000243">
    <property type="term" value="C:commitment complex"/>
    <property type="evidence" value="ECO:0007669"/>
    <property type="project" value="TreeGrafter"/>
</dbReference>
<evidence type="ECO:0000256" key="1">
    <source>
        <dbReference type="ARBA" id="ARBA00004123"/>
    </source>
</evidence>
<proteinExistence type="inferred from homology"/>
<evidence type="ECO:0000313" key="7">
    <source>
        <dbReference type="EMBL" id="MBN3319539.1"/>
    </source>
</evidence>
<dbReference type="Gene3D" id="1.25.40.10">
    <property type="entry name" value="Tetratricopeptide repeat domain"/>
    <property type="match status" value="1"/>
</dbReference>
<accession>A0A8J7NWV2</accession>
<comment type="similarity">
    <text evidence="6">Belongs to the PRP39 family.</text>
</comment>
<evidence type="ECO:0000313" key="8">
    <source>
        <dbReference type="Proteomes" id="UP000736164"/>
    </source>
</evidence>
<organism evidence="7 8">
    <name type="scientific">Atractosteus spatula</name>
    <name type="common">Alligator gar</name>
    <name type="synonym">Lepisosteus spatula</name>
    <dbReference type="NCBI Taxonomy" id="7917"/>
    <lineage>
        <taxon>Eukaryota</taxon>
        <taxon>Metazoa</taxon>
        <taxon>Chordata</taxon>
        <taxon>Craniata</taxon>
        <taxon>Vertebrata</taxon>
        <taxon>Euteleostomi</taxon>
        <taxon>Actinopterygii</taxon>
        <taxon>Neopterygii</taxon>
        <taxon>Holostei</taxon>
        <taxon>Semionotiformes</taxon>
        <taxon>Lepisosteidae</taxon>
        <taxon>Atractosteus</taxon>
    </lineage>
</organism>
<dbReference type="PANTHER" id="PTHR17204">
    <property type="entry name" value="PRE-MRNA PROCESSING PROTEIN PRP39-RELATED"/>
    <property type="match status" value="1"/>
</dbReference>
<dbReference type="GO" id="GO:0071004">
    <property type="term" value="C:U2-type prespliceosome"/>
    <property type="evidence" value="ECO:0007669"/>
    <property type="project" value="TreeGrafter"/>
</dbReference>
<dbReference type="InterPro" id="IPR059164">
    <property type="entry name" value="HAT_PRP39_C"/>
</dbReference>
<dbReference type="Pfam" id="PF23241">
    <property type="entry name" value="HAT_PRP39_C"/>
    <property type="match status" value="1"/>
</dbReference>
<feature type="non-terminal residue" evidence="7">
    <location>
        <position position="162"/>
    </location>
</feature>
<evidence type="ECO:0000256" key="2">
    <source>
        <dbReference type="ARBA" id="ARBA00022664"/>
    </source>
</evidence>
<dbReference type="PANTHER" id="PTHR17204:SF5">
    <property type="entry name" value="PRE-MRNA-PROCESSING FACTOR 39"/>
    <property type="match status" value="1"/>
</dbReference>
<comment type="caution">
    <text evidence="7">The sequence shown here is derived from an EMBL/GenBank/DDBJ whole genome shotgun (WGS) entry which is preliminary data.</text>
</comment>
<dbReference type="GO" id="GO:0030627">
    <property type="term" value="F:pre-mRNA 5'-splice site binding"/>
    <property type="evidence" value="ECO:0007669"/>
    <property type="project" value="TreeGrafter"/>
</dbReference>
<dbReference type="AlphaFoldDB" id="A0A8J7NWV2"/>
<name>A0A8J7NWV2_ATRSP</name>
<keyword evidence="2" id="KW-0507">mRNA processing</keyword>
<reference evidence="7" key="1">
    <citation type="journal article" date="2021" name="Cell">
        <title>Tracing the genetic footprints of vertebrate landing in non-teleost ray-finned fishes.</title>
        <authorList>
            <person name="Bi X."/>
            <person name="Wang K."/>
            <person name="Yang L."/>
            <person name="Pan H."/>
            <person name="Jiang H."/>
            <person name="Wei Q."/>
            <person name="Fang M."/>
            <person name="Yu H."/>
            <person name="Zhu C."/>
            <person name="Cai Y."/>
            <person name="He Y."/>
            <person name="Gan X."/>
            <person name="Zeng H."/>
            <person name="Yu D."/>
            <person name="Zhu Y."/>
            <person name="Jiang H."/>
            <person name="Qiu Q."/>
            <person name="Yang H."/>
            <person name="Zhang Y.E."/>
            <person name="Wang W."/>
            <person name="Zhu M."/>
            <person name="He S."/>
            <person name="Zhang G."/>
        </authorList>
    </citation>
    <scope>NUCLEOTIDE SEQUENCE</scope>
    <source>
        <strain evidence="7">Allg_001</strain>
    </source>
</reference>
<dbReference type="GO" id="GO:0005685">
    <property type="term" value="C:U1 snRNP"/>
    <property type="evidence" value="ECO:0007669"/>
    <property type="project" value="TreeGrafter"/>
</dbReference>
<dbReference type="Proteomes" id="UP000736164">
    <property type="component" value="Unassembled WGS sequence"/>
</dbReference>
<dbReference type="GO" id="GO:0000395">
    <property type="term" value="P:mRNA 5'-splice site recognition"/>
    <property type="evidence" value="ECO:0007669"/>
    <property type="project" value="TreeGrafter"/>
</dbReference>
<sequence length="162" mass="19439">MRHRVIETRQEVFNHNEHEVSKRWTFEEGIKRPYFHVKPLEKAQLNNWKEYLDFEIENGTPERVVVLFERCLIACALYEEFWIKYAKYLENHSIEGVRHVYMKACTMHLPKKPMLHFLWAAFEEQQGMLTRFLYIVFSYYSNATVAFFDDTNPPGDSASVVH</sequence>
<dbReference type="InterPro" id="IPR011990">
    <property type="entry name" value="TPR-like_helical_dom_sf"/>
</dbReference>
<keyword evidence="8" id="KW-1185">Reference proteome</keyword>
<evidence type="ECO:0000256" key="5">
    <source>
        <dbReference type="ARBA" id="ARBA00023242"/>
    </source>
</evidence>